<reference evidence="3" key="1">
    <citation type="submission" date="2021-02" db="EMBL/GenBank/DDBJ databases">
        <authorList>
            <person name="Nowell W R."/>
        </authorList>
    </citation>
    <scope>NUCLEOTIDE SEQUENCE</scope>
</reference>
<dbReference type="EMBL" id="CAJNOR010007749">
    <property type="protein sequence ID" value="CAF1622647.1"/>
    <property type="molecule type" value="Genomic_DNA"/>
</dbReference>
<evidence type="ECO:0000313" key="6">
    <source>
        <dbReference type="Proteomes" id="UP000663852"/>
    </source>
</evidence>
<evidence type="ECO:0000313" key="4">
    <source>
        <dbReference type="EMBL" id="CAF1622647.1"/>
    </source>
</evidence>
<name>A0A814B6Z4_ADIRI</name>
<evidence type="ECO:0000256" key="2">
    <source>
        <dbReference type="SAM" id="Phobius"/>
    </source>
</evidence>
<dbReference type="EMBL" id="CAJNOJ010000038">
    <property type="protein sequence ID" value="CAF0923601.1"/>
    <property type="molecule type" value="Genomic_DNA"/>
</dbReference>
<keyword evidence="2" id="KW-1133">Transmembrane helix</keyword>
<sequence length="289" mass="31559">MNSIAVTWKSQYPDDLQFLPSRQFFQSNLNKKTIKKVQFNCPSSTSTPQAFESSESPKESNEFSFNNDNEYMPSADNFYDKWAADYAEPLCTLRALIITFIIAILIIVAVAITLGVIIGTIKPSSRVTTMGLLNGNTTSITFAPLVTSNVFIGSQSGPPCTSYTSIDDPTRNVAYAGQSYGCDNGPIFNTSNRGAWIRFVGSGGDIVAQTPVQQYRCNAFSQIWFNGTLPTTLGASSNGTICYSSDVFVCLFNYVTEVNYCIGGFYIYFLKPSAICSARYCTTLSAPVG</sequence>
<comment type="caution">
    <text evidence="3">The sequence shown here is derived from an EMBL/GenBank/DDBJ whole genome shotgun (WGS) entry which is preliminary data.</text>
</comment>
<accession>A0A814B6Z4</accession>
<keyword evidence="2" id="KW-0472">Membrane</keyword>
<evidence type="ECO:0000256" key="1">
    <source>
        <dbReference type="SAM" id="MobiDB-lite"/>
    </source>
</evidence>
<dbReference type="OrthoDB" id="2015116at2759"/>
<organism evidence="3 6">
    <name type="scientific">Adineta ricciae</name>
    <name type="common">Rotifer</name>
    <dbReference type="NCBI Taxonomy" id="249248"/>
    <lineage>
        <taxon>Eukaryota</taxon>
        <taxon>Metazoa</taxon>
        <taxon>Spiralia</taxon>
        <taxon>Gnathifera</taxon>
        <taxon>Rotifera</taxon>
        <taxon>Eurotatoria</taxon>
        <taxon>Bdelloidea</taxon>
        <taxon>Adinetida</taxon>
        <taxon>Adinetidae</taxon>
        <taxon>Adineta</taxon>
    </lineage>
</organism>
<evidence type="ECO:0000313" key="5">
    <source>
        <dbReference type="Proteomes" id="UP000663828"/>
    </source>
</evidence>
<feature type="transmembrane region" description="Helical" evidence="2">
    <location>
        <begin position="95"/>
        <end position="121"/>
    </location>
</feature>
<gene>
    <name evidence="3" type="ORF">EDS130_LOCUS10904</name>
    <name evidence="4" type="ORF">XAT740_LOCUS50454</name>
</gene>
<protein>
    <submittedName>
        <fullName evidence="3">Uncharacterized protein</fullName>
    </submittedName>
</protein>
<feature type="compositionally biased region" description="Polar residues" evidence="1">
    <location>
        <begin position="40"/>
        <end position="54"/>
    </location>
</feature>
<keyword evidence="2" id="KW-0812">Transmembrane</keyword>
<feature type="region of interest" description="Disordered" evidence="1">
    <location>
        <begin position="40"/>
        <end position="63"/>
    </location>
</feature>
<dbReference type="AlphaFoldDB" id="A0A814B6Z4"/>
<evidence type="ECO:0000313" key="3">
    <source>
        <dbReference type="EMBL" id="CAF0923601.1"/>
    </source>
</evidence>
<proteinExistence type="predicted"/>
<dbReference type="Proteomes" id="UP000663828">
    <property type="component" value="Unassembled WGS sequence"/>
</dbReference>
<dbReference type="Proteomes" id="UP000663852">
    <property type="component" value="Unassembled WGS sequence"/>
</dbReference>
<keyword evidence="5" id="KW-1185">Reference proteome</keyword>